<sequence length="118" mass="12623">MSNKPPLPKVSAGKVNIPATQSSYCWGNTCADYADAKSQLEGKKPTAVPPGSEIKISYSGTKPKTLIANLQTQDGQFTDVTVQGNLIVAPTEAGIYYYNISAWWKRGSSSAAIVIEIK</sequence>
<gene>
    <name evidence="1" type="ORF">ACFPQ4_18280</name>
</gene>
<name>A0ABW0R3R3_9BACL</name>
<reference evidence="2" key="1">
    <citation type="journal article" date="2019" name="Int. J. Syst. Evol. Microbiol.">
        <title>The Global Catalogue of Microorganisms (GCM) 10K type strain sequencing project: providing services to taxonomists for standard genome sequencing and annotation.</title>
        <authorList>
            <consortium name="The Broad Institute Genomics Platform"/>
            <consortium name="The Broad Institute Genome Sequencing Center for Infectious Disease"/>
            <person name="Wu L."/>
            <person name="Ma J."/>
        </authorList>
    </citation>
    <scope>NUCLEOTIDE SEQUENCE [LARGE SCALE GENOMIC DNA]</scope>
    <source>
        <strain evidence="2">CGMCC 1.18578</strain>
    </source>
</reference>
<organism evidence="1 2">
    <name type="scientific">Cohnella yongneupensis</name>
    <dbReference type="NCBI Taxonomy" id="425006"/>
    <lineage>
        <taxon>Bacteria</taxon>
        <taxon>Bacillati</taxon>
        <taxon>Bacillota</taxon>
        <taxon>Bacilli</taxon>
        <taxon>Bacillales</taxon>
        <taxon>Paenibacillaceae</taxon>
        <taxon>Cohnella</taxon>
    </lineage>
</organism>
<evidence type="ECO:0000313" key="1">
    <source>
        <dbReference type="EMBL" id="MFC5531371.1"/>
    </source>
</evidence>
<protein>
    <submittedName>
        <fullName evidence="1">Uncharacterized protein</fullName>
    </submittedName>
</protein>
<dbReference type="EMBL" id="JBHSNC010000053">
    <property type="protein sequence ID" value="MFC5531371.1"/>
    <property type="molecule type" value="Genomic_DNA"/>
</dbReference>
<proteinExistence type="predicted"/>
<dbReference type="Proteomes" id="UP001596108">
    <property type="component" value="Unassembled WGS sequence"/>
</dbReference>
<dbReference type="RefSeq" id="WP_378113326.1">
    <property type="nucleotide sequence ID" value="NZ_JBHSNC010000053.1"/>
</dbReference>
<evidence type="ECO:0000313" key="2">
    <source>
        <dbReference type="Proteomes" id="UP001596108"/>
    </source>
</evidence>
<accession>A0ABW0R3R3</accession>
<keyword evidence="2" id="KW-1185">Reference proteome</keyword>
<comment type="caution">
    <text evidence="1">The sequence shown here is derived from an EMBL/GenBank/DDBJ whole genome shotgun (WGS) entry which is preliminary data.</text>
</comment>